<feature type="domain" description="PDZ" evidence="2">
    <location>
        <begin position="31"/>
        <end position="101"/>
    </location>
</feature>
<name>A0A183TKM4_SCHSO</name>
<dbReference type="WBParaSite" id="SSLN_0001767101-mRNA-1">
    <property type="protein sequence ID" value="SSLN_0001767101-mRNA-1"/>
    <property type="gene ID" value="SSLN_0001767101"/>
</dbReference>
<dbReference type="Gene3D" id="2.30.42.10">
    <property type="match status" value="1"/>
</dbReference>
<dbReference type="Proteomes" id="UP000275846">
    <property type="component" value="Unassembled WGS sequence"/>
</dbReference>
<dbReference type="InterPro" id="IPR036034">
    <property type="entry name" value="PDZ_sf"/>
</dbReference>
<reference evidence="3 4" key="2">
    <citation type="submission" date="2018-11" db="EMBL/GenBank/DDBJ databases">
        <authorList>
            <consortium name="Pathogen Informatics"/>
        </authorList>
    </citation>
    <scope>NUCLEOTIDE SEQUENCE [LARGE SCALE GENOMIC DNA]</scope>
    <source>
        <strain evidence="3 4">NST_G2</strain>
    </source>
</reference>
<accession>A0A183TKM4</accession>
<dbReference type="InterPro" id="IPR001478">
    <property type="entry name" value="PDZ"/>
</dbReference>
<dbReference type="OrthoDB" id="6274621at2759"/>
<reference evidence="5" key="1">
    <citation type="submission" date="2016-06" db="UniProtKB">
        <authorList>
            <consortium name="WormBaseParasite"/>
        </authorList>
    </citation>
    <scope>IDENTIFICATION</scope>
</reference>
<dbReference type="SMART" id="SM00228">
    <property type="entry name" value="PDZ"/>
    <property type="match status" value="1"/>
</dbReference>
<gene>
    <name evidence="3" type="ORF">SSLN_LOCUS17022</name>
</gene>
<evidence type="ECO:0000313" key="4">
    <source>
        <dbReference type="Proteomes" id="UP000275846"/>
    </source>
</evidence>
<keyword evidence="4" id="KW-1185">Reference proteome</keyword>
<dbReference type="InterPro" id="IPR051342">
    <property type="entry name" value="PDZ_scaffold"/>
</dbReference>
<dbReference type="PANTHER" id="PTHR19964">
    <property type="entry name" value="MULTIPLE PDZ DOMAIN PROTEIN"/>
    <property type="match status" value="1"/>
</dbReference>
<evidence type="ECO:0000259" key="2">
    <source>
        <dbReference type="PROSITE" id="PS50106"/>
    </source>
</evidence>
<proteinExistence type="predicted"/>
<dbReference type="Pfam" id="PF00595">
    <property type="entry name" value="PDZ"/>
    <property type="match status" value="1"/>
</dbReference>
<sequence length="278" mass="30072">MDETDAKDNLQRKYGELSGEIVTVEIVLQDIEELVKTTKARGLGISLCGNRDLNQMAVLVCGLRPGGIADLDGRINVGDQLLELNDHVLYGRSHLNAAPIILSSYSSMLSKATDRSKQGNSQALRFVIRRLPENLTNLACPPITYPSHSPLSPLCHLHHGDDHPHSLEPPPPSITVTHITPVRTPQRPPPHTSRATTGEITSGAPSATTLTTIAPTTENGDSILNCHHRDWPFTSCIGLVGLLRIHRTKTGEAGTGAPTCTHLKYAQCPRTLTHNVGL</sequence>
<organism evidence="5">
    <name type="scientific">Schistocephalus solidus</name>
    <name type="common">Tapeworm</name>
    <dbReference type="NCBI Taxonomy" id="70667"/>
    <lineage>
        <taxon>Eukaryota</taxon>
        <taxon>Metazoa</taxon>
        <taxon>Spiralia</taxon>
        <taxon>Lophotrochozoa</taxon>
        <taxon>Platyhelminthes</taxon>
        <taxon>Cestoda</taxon>
        <taxon>Eucestoda</taxon>
        <taxon>Diphyllobothriidea</taxon>
        <taxon>Diphyllobothriidae</taxon>
        <taxon>Schistocephalus</taxon>
    </lineage>
</organism>
<dbReference type="AlphaFoldDB" id="A0A183TKM4"/>
<dbReference type="SUPFAM" id="SSF50156">
    <property type="entry name" value="PDZ domain-like"/>
    <property type="match status" value="1"/>
</dbReference>
<evidence type="ECO:0000313" key="5">
    <source>
        <dbReference type="WBParaSite" id="SSLN_0001767101-mRNA-1"/>
    </source>
</evidence>
<dbReference type="PANTHER" id="PTHR19964:SF89">
    <property type="entry name" value="INACTIVATION-NO-AFTER-POTENTIAL D PROTEIN-LIKE PROTEIN"/>
    <property type="match status" value="1"/>
</dbReference>
<evidence type="ECO:0000256" key="1">
    <source>
        <dbReference type="SAM" id="MobiDB-lite"/>
    </source>
</evidence>
<dbReference type="STRING" id="70667.A0A183TKM4"/>
<protein>
    <submittedName>
        <fullName evidence="5">PDZ domain-containing protein</fullName>
    </submittedName>
</protein>
<dbReference type="PROSITE" id="PS50106">
    <property type="entry name" value="PDZ"/>
    <property type="match status" value="1"/>
</dbReference>
<evidence type="ECO:0000313" key="3">
    <source>
        <dbReference type="EMBL" id="VDM03408.1"/>
    </source>
</evidence>
<feature type="region of interest" description="Disordered" evidence="1">
    <location>
        <begin position="181"/>
        <end position="206"/>
    </location>
</feature>
<dbReference type="EMBL" id="UYSU01041851">
    <property type="protein sequence ID" value="VDM03408.1"/>
    <property type="molecule type" value="Genomic_DNA"/>
</dbReference>